<evidence type="ECO:0000256" key="1">
    <source>
        <dbReference type="ARBA" id="ARBA00004123"/>
    </source>
</evidence>
<dbReference type="Gene3D" id="3.30.160.60">
    <property type="entry name" value="Classic Zinc Finger"/>
    <property type="match status" value="1"/>
</dbReference>
<organism evidence="8 9">
    <name type="scientific">Solanum verrucosum</name>
    <dbReference type="NCBI Taxonomy" id="315347"/>
    <lineage>
        <taxon>Eukaryota</taxon>
        <taxon>Viridiplantae</taxon>
        <taxon>Streptophyta</taxon>
        <taxon>Embryophyta</taxon>
        <taxon>Tracheophyta</taxon>
        <taxon>Spermatophyta</taxon>
        <taxon>Magnoliopsida</taxon>
        <taxon>eudicotyledons</taxon>
        <taxon>Gunneridae</taxon>
        <taxon>Pentapetalae</taxon>
        <taxon>asterids</taxon>
        <taxon>lamiids</taxon>
        <taxon>Solanales</taxon>
        <taxon>Solanaceae</taxon>
        <taxon>Solanoideae</taxon>
        <taxon>Solaneae</taxon>
        <taxon>Solanum</taxon>
    </lineage>
</organism>
<comment type="subcellular location">
    <subcellularLocation>
        <location evidence="1">Nucleus</location>
    </subcellularLocation>
</comment>
<evidence type="ECO:0000313" key="8">
    <source>
        <dbReference type="EMBL" id="WMV35170.1"/>
    </source>
</evidence>
<reference evidence="8" key="1">
    <citation type="submission" date="2023-08" db="EMBL/GenBank/DDBJ databases">
        <title>A de novo genome assembly of Solanum verrucosum Schlechtendal, a Mexican diploid species geographically isolated from the other diploid A-genome species in potato relatives.</title>
        <authorList>
            <person name="Hosaka K."/>
        </authorList>
    </citation>
    <scope>NUCLEOTIDE SEQUENCE</scope>
    <source>
        <tissue evidence="8">Young leaves</tissue>
    </source>
</reference>
<feature type="domain" description="C2H2-type" evidence="7">
    <location>
        <begin position="64"/>
        <end position="91"/>
    </location>
</feature>
<dbReference type="AlphaFoldDB" id="A0AAF0U006"/>
<dbReference type="GO" id="GO:0005634">
    <property type="term" value="C:nucleus"/>
    <property type="evidence" value="ECO:0007669"/>
    <property type="project" value="UniProtKB-SubCell"/>
</dbReference>
<evidence type="ECO:0000259" key="7">
    <source>
        <dbReference type="PROSITE" id="PS50157"/>
    </source>
</evidence>
<dbReference type="SUPFAM" id="SSF57667">
    <property type="entry name" value="beta-beta-alpha zinc fingers"/>
    <property type="match status" value="1"/>
</dbReference>
<evidence type="ECO:0000256" key="3">
    <source>
        <dbReference type="ARBA" id="ARBA00022771"/>
    </source>
</evidence>
<dbReference type="PANTHER" id="PTHR47287">
    <property type="entry name" value="C2H2 AND C2HC ZINC FINGERS SUPERFAMILY PROTEIN"/>
    <property type="match status" value="1"/>
</dbReference>
<proteinExistence type="predicted"/>
<protein>
    <recommendedName>
        <fullName evidence="7">C2H2-type domain-containing protein</fullName>
    </recommendedName>
</protein>
<dbReference type="Proteomes" id="UP001234989">
    <property type="component" value="Chromosome 6"/>
</dbReference>
<dbReference type="EMBL" id="CP133617">
    <property type="protein sequence ID" value="WMV35170.1"/>
    <property type="molecule type" value="Genomic_DNA"/>
</dbReference>
<dbReference type="InterPro" id="IPR013087">
    <property type="entry name" value="Znf_C2H2_type"/>
</dbReference>
<dbReference type="InterPro" id="IPR044246">
    <property type="entry name" value="ZFP3-like"/>
</dbReference>
<keyword evidence="9" id="KW-1185">Reference proteome</keyword>
<gene>
    <name evidence="8" type="ORF">MTR67_028555</name>
</gene>
<dbReference type="GO" id="GO:0009788">
    <property type="term" value="P:negative regulation of abscisic acid-activated signaling pathway"/>
    <property type="evidence" value="ECO:0007669"/>
    <property type="project" value="InterPro"/>
</dbReference>
<sequence length="202" mass="22936">MDSQNQSAPRQQDDKQENDGLILDLSLLCNWELKPTDDQIIKTSDHTCHTISSSEDDETEHQVFSCNYCYRNFYSSQALGGHQNAHKRERIITMAKRKQSIASVPIMHRSLGIQTHSMIHKPDVSSNTFTAPAISPLLYNTHSAGMRSRRRLDQFPAIDRPESHRTSFGDGAARLNFGYMNKFPTVVSSQEDLKKLDLSLKL</sequence>
<name>A0AAF0U006_SOLVR</name>
<keyword evidence="5" id="KW-0539">Nucleus</keyword>
<evidence type="ECO:0000256" key="4">
    <source>
        <dbReference type="ARBA" id="ARBA00022833"/>
    </source>
</evidence>
<evidence type="ECO:0000256" key="2">
    <source>
        <dbReference type="ARBA" id="ARBA00022723"/>
    </source>
</evidence>
<keyword evidence="3 6" id="KW-0863">Zinc-finger</keyword>
<dbReference type="PROSITE" id="PS00028">
    <property type="entry name" value="ZINC_FINGER_C2H2_1"/>
    <property type="match status" value="1"/>
</dbReference>
<dbReference type="PROSITE" id="PS50157">
    <property type="entry name" value="ZINC_FINGER_C2H2_2"/>
    <property type="match status" value="1"/>
</dbReference>
<dbReference type="InterPro" id="IPR036236">
    <property type="entry name" value="Znf_C2H2_sf"/>
</dbReference>
<evidence type="ECO:0000256" key="6">
    <source>
        <dbReference type="PROSITE-ProRule" id="PRU00042"/>
    </source>
</evidence>
<dbReference type="GO" id="GO:0008270">
    <property type="term" value="F:zinc ion binding"/>
    <property type="evidence" value="ECO:0007669"/>
    <property type="project" value="UniProtKB-KW"/>
</dbReference>
<keyword evidence="2" id="KW-0479">Metal-binding</keyword>
<accession>A0AAF0U006</accession>
<evidence type="ECO:0000256" key="5">
    <source>
        <dbReference type="ARBA" id="ARBA00023242"/>
    </source>
</evidence>
<dbReference type="PANTHER" id="PTHR47287:SF10">
    <property type="entry name" value="ZINC FINGER PROTEIN"/>
    <property type="match status" value="1"/>
</dbReference>
<keyword evidence="4" id="KW-0862">Zinc</keyword>
<evidence type="ECO:0000313" key="9">
    <source>
        <dbReference type="Proteomes" id="UP001234989"/>
    </source>
</evidence>